<reference evidence="2 3" key="1">
    <citation type="submission" date="2020-03" db="EMBL/GenBank/DDBJ databases">
        <authorList>
            <person name="Kim M.K."/>
        </authorList>
    </citation>
    <scope>NUCLEOTIDE SEQUENCE [LARGE SCALE GENOMIC DNA]</scope>
    <source>
        <strain evidence="2 3">BT328</strain>
    </source>
</reference>
<dbReference type="EMBL" id="CP050063">
    <property type="protein sequence ID" value="QIP17425.1"/>
    <property type="molecule type" value="Genomic_DNA"/>
</dbReference>
<accession>A0A6G9AYQ3</accession>
<protein>
    <recommendedName>
        <fullName evidence="1">Putative exodeoxyribonuclease 8 PDDEXK-like domain-containing protein</fullName>
    </recommendedName>
</protein>
<name>A0A6G9AYQ3_9BACT</name>
<evidence type="ECO:0000313" key="3">
    <source>
        <dbReference type="Proteomes" id="UP000501802"/>
    </source>
</evidence>
<evidence type="ECO:0000313" key="2">
    <source>
        <dbReference type="EMBL" id="QIP17425.1"/>
    </source>
</evidence>
<dbReference type="RefSeq" id="WP_167218268.1">
    <property type="nucleotide sequence ID" value="NZ_CP050063.1"/>
</dbReference>
<dbReference type="KEGG" id="spib:G8759_34685"/>
<dbReference type="InterPro" id="IPR011604">
    <property type="entry name" value="PDDEXK-like_dom_sf"/>
</dbReference>
<organism evidence="2 3">
    <name type="scientific">Spirosoma aureum</name>
    <dbReference type="NCBI Taxonomy" id="2692134"/>
    <lineage>
        <taxon>Bacteria</taxon>
        <taxon>Pseudomonadati</taxon>
        <taxon>Bacteroidota</taxon>
        <taxon>Cytophagia</taxon>
        <taxon>Cytophagales</taxon>
        <taxon>Cytophagaceae</taxon>
        <taxon>Spirosoma</taxon>
    </lineage>
</organism>
<dbReference type="Pfam" id="PF12684">
    <property type="entry name" value="DUF3799"/>
    <property type="match status" value="1"/>
</dbReference>
<dbReference type="Gene3D" id="3.90.320.10">
    <property type="match status" value="1"/>
</dbReference>
<keyword evidence="3" id="KW-1185">Reference proteome</keyword>
<gene>
    <name evidence="2" type="ORF">G8759_34685</name>
</gene>
<dbReference type="AlphaFoldDB" id="A0A6G9AYQ3"/>
<sequence>MISQQLITIPQPLLSPGDDYRALMRVSNSDLTRLKEEHLGYWSVPSARFIPEKTKVFGRAFHQHLLEPETVGTVLEQFLPDMVDHDTLGPAQTEQLNTLMRTIKQDTFCRRYLRQSERERVVLFTEPTTGVACKARLDMVYTSPKRRNALVIDIKTTSARTQSQFLESCYTYDYDRQAAFYIDSLRYADARHSELAEWASTRQFRFVFIGVMKQRPHRLFAVDATSIPGFMDYGRKKYRFWLRKWREEQSVATTSQLSTGNGSPAQMLLKTA</sequence>
<dbReference type="Proteomes" id="UP000501802">
    <property type="component" value="Chromosome"/>
</dbReference>
<proteinExistence type="predicted"/>
<dbReference type="InterPro" id="IPR024432">
    <property type="entry name" value="Put_RecE_PDDEXK-like_dom"/>
</dbReference>
<evidence type="ECO:0000259" key="1">
    <source>
        <dbReference type="Pfam" id="PF12684"/>
    </source>
</evidence>
<feature type="domain" description="Putative exodeoxyribonuclease 8 PDDEXK-like" evidence="1">
    <location>
        <begin position="53"/>
        <end position="239"/>
    </location>
</feature>